<sequence>MSYGPCLIEAVMMPNLLCYQYTDRPEAEQLSDSPPLDHPAIEWRQIKPWPTLVEEVLPRDKWPMEVKTPDGGVWRPLKECPDSCNLRGWCQLGGIDHHARGHEPSEGPFCHCHGYYEGKSCEIADPYHCYRNCSGVGECVRGWCHCQPGYWGHGCTRRKAYTSSAGWLPNHADIKFYVYDLPENVVHRRELSDRWALIDPIYVAEIEFMEQLLGDWSVRTENPWEASLFVVPTFSLWYTGNTGNPYLLIDWVSRYLQQTSPFWNATEGRNHVFFATGDQGACKLMEAPLETQHSIKVVHYGLSPRRPYAHHSNPQAGQHLVGALPLPGHRFEGFPDFSAVAILMEHWMCYRPEKDVVAPNFLDRNWIASVNYNTTWLVTVLPDGSRVVSRRPDAPERNMTFYFAGSNREGGLEYSHGVRQAMLALFGPGGKHHADGSQPRPDYYVFRPTDAGMQPMQRSKFCLAPSGEGWGIRVSQAMLYGCVPVIVQDHVYQPLWDVLPYEDFAIRISRPELHRIVEILDLVTPEQLAKLQEGILKWHSAFHWFEDLGGLAYNYTLLGNCNGETGQCDCPFGLTGPTCTQRLLPACHPSTNDSTTPFYGAEYPKNCACYRQLRALPGVCPDVRFKGPGGADFVPCLYEALFTPTLLCYQYTDRPEAEQLSDSPPLDHPAIEWREIKPLPTLVEEILPRDKWPKEVTMLERGVWRPLKECPDSCNFRGWCQIGGLDHMFRMHEPSEGPWCSCHSFYEGKSCEIADPYHCYRNCSGVGECVRGWCHCQPGYWGHGCTRRKAYTSSAGWLPNHAEMKIYVYDLPENVVHRREFNDRWATIDGIYLAEIEFMEQLLSDWSVRTENPWEASLFVVPSFTYWYTRNTGGPYLIMDHVTRYLQQTSPFWNATRGRNHVMFATNDQGVCKLGWAPTELQHSIKLVHYGLAPRRPYVHHTNGAPPGLGALPLPGHRFEGFPDFTSEAILAEQMICYRPEKDVVTPNFISRDWVAPHIYNRTWLVTVLPDGSRVVSRRPDAPERNITFYFTGSNSAGMVQYSHGVRQAILQMFAPGGKHHASGSQPRPDYHVGPATHTGPDDMARSKFCLAPSGYGWGVRLTDAMVTGCVPVIIQDHMYQALWDVLPYEEFSIRISRTDLHRIVEILDLVTPEQLIKLQEGVAKWNSAFHWHEDLGGLAYNYTVMSLKRKVLHLWSEDYRHLRHAHRLRS</sequence>
<comment type="caution">
    <text evidence="6">The sequence shown here is derived from an EMBL/GenBank/DDBJ whole genome shotgun (WGS) entry which is preliminary data.</text>
</comment>
<evidence type="ECO:0000256" key="4">
    <source>
        <dbReference type="SAM" id="MobiDB-lite"/>
    </source>
</evidence>
<dbReference type="InterPro" id="IPR000742">
    <property type="entry name" value="EGF"/>
</dbReference>
<accession>A0A835XQ50</accession>
<comment type="subcellular location">
    <subcellularLocation>
        <location evidence="1">Golgi apparatus membrane</location>
        <topology evidence="1">Single-pass type II membrane protein</topology>
    </subcellularLocation>
</comment>
<dbReference type="InterPro" id="IPR040911">
    <property type="entry name" value="Exostosin_GT47"/>
</dbReference>
<protein>
    <recommendedName>
        <fullName evidence="5">EGF-like domain-containing protein</fullName>
    </recommendedName>
</protein>
<dbReference type="GO" id="GO:0016757">
    <property type="term" value="F:glycosyltransferase activity"/>
    <property type="evidence" value="ECO:0007669"/>
    <property type="project" value="InterPro"/>
</dbReference>
<feature type="region of interest" description="Disordered" evidence="4">
    <location>
        <begin position="1057"/>
        <end position="1078"/>
    </location>
</feature>
<gene>
    <name evidence="6" type="ORF">HYH03_013187</name>
</gene>
<proteinExistence type="inferred from homology"/>
<dbReference type="AlphaFoldDB" id="A0A835XQ50"/>
<comment type="similarity">
    <text evidence="2">Belongs to the glycosyltransferase 47 family.</text>
</comment>
<keyword evidence="3" id="KW-0333">Golgi apparatus</keyword>
<evidence type="ECO:0000256" key="3">
    <source>
        <dbReference type="ARBA" id="ARBA00023034"/>
    </source>
</evidence>
<evidence type="ECO:0000313" key="6">
    <source>
        <dbReference type="EMBL" id="KAG2488193.1"/>
    </source>
</evidence>
<evidence type="ECO:0000259" key="5">
    <source>
        <dbReference type="PROSITE" id="PS00022"/>
    </source>
</evidence>
<dbReference type="Pfam" id="PF03016">
    <property type="entry name" value="Exostosin_GT47"/>
    <property type="match status" value="4"/>
</dbReference>
<name>A0A835XQ50_9CHLO</name>
<evidence type="ECO:0000256" key="1">
    <source>
        <dbReference type="ARBA" id="ARBA00004323"/>
    </source>
</evidence>
<dbReference type="GO" id="GO:0000139">
    <property type="term" value="C:Golgi membrane"/>
    <property type="evidence" value="ECO:0007669"/>
    <property type="project" value="UniProtKB-SubCell"/>
</dbReference>
<evidence type="ECO:0000256" key="2">
    <source>
        <dbReference type="ARBA" id="ARBA00010271"/>
    </source>
</evidence>
<keyword evidence="7" id="KW-1185">Reference proteome</keyword>
<organism evidence="6 7">
    <name type="scientific">Edaphochlamys debaryana</name>
    <dbReference type="NCBI Taxonomy" id="47281"/>
    <lineage>
        <taxon>Eukaryota</taxon>
        <taxon>Viridiplantae</taxon>
        <taxon>Chlorophyta</taxon>
        <taxon>core chlorophytes</taxon>
        <taxon>Chlorophyceae</taxon>
        <taxon>CS clade</taxon>
        <taxon>Chlamydomonadales</taxon>
        <taxon>Chlamydomonadales incertae sedis</taxon>
        <taxon>Edaphochlamys</taxon>
    </lineage>
</organism>
<feature type="domain" description="EGF-like" evidence="5">
    <location>
        <begin position="740"/>
        <end position="751"/>
    </location>
</feature>
<reference evidence="6" key="1">
    <citation type="journal article" date="2020" name="bioRxiv">
        <title>Comparative genomics of Chlamydomonas.</title>
        <authorList>
            <person name="Craig R.J."/>
            <person name="Hasan A.R."/>
            <person name="Ness R.W."/>
            <person name="Keightley P.D."/>
        </authorList>
    </citation>
    <scope>NUCLEOTIDE SEQUENCE</scope>
    <source>
        <strain evidence="6">CCAP 11/70</strain>
    </source>
</reference>
<dbReference type="OrthoDB" id="522294at2759"/>
<dbReference type="PANTHER" id="PTHR11062">
    <property type="entry name" value="EXOSTOSIN HEPARAN SULFATE GLYCOSYLTRANSFERASE -RELATED"/>
    <property type="match status" value="1"/>
</dbReference>
<dbReference type="EMBL" id="JAEHOE010000086">
    <property type="protein sequence ID" value="KAG2488193.1"/>
    <property type="molecule type" value="Genomic_DNA"/>
</dbReference>
<dbReference type="Proteomes" id="UP000612055">
    <property type="component" value="Unassembled WGS sequence"/>
</dbReference>
<dbReference type="PANTHER" id="PTHR11062:SF376">
    <property type="entry name" value="EXOSTOSIN FAMILY PROTEIN"/>
    <property type="match status" value="1"/>
</dbReference>
<feature type="domain" description="EGF-like" evidence="5">
    <location>
        <begin position="110"/>
        <end position="121"/>
    </location>
</feature>
<dbReference type="PROSITE" id="PS00022">
    <property type="entry name" value="EGF_1"/>
    <property type="match status" value="2"/>
</dbReference>
<evidence type="ECO:0000313" key="7">
    <source>
        <dbReference type="Proteomes" id="UP000612055"/>
    </source>
</evidence>
<dbReference type="InterPro" id="IPR004263">
    <property type="entry name" value="Exostosin"/>
</dbReference>